<name>A0A9D4HPA3_DREPO</name>
<comment type="caution">
    <text evidence="2">The sequence shown here is derived from an EMBL/GenBank/DDBJ whole genome shotgun (WGS) entry which is preliminary data.</text>
</comment>
<feature type="region of interest" description="Disordered" evidence="1">
    <location>
        <begin position="1"/>
        <end position="59"/>
    </location>
</feature>
<reference evidence="2" key="1">
    <citation type="journal article" date="2019" name="bioRxiv">
        <title>The Genome of the Zebra Mussel, Dreissena polymorpha: A Resource for Invasive Species Research.</title>
        <authorList>
            <person name="McCartney M.A."/>
            <person name="Auch B."/>
            <person name="Kono T."/>
            <person name="Mallez S."/>
            <person name="Zhang Y."/>
            <person name="Obille A."/>
            <person name="Becker A."/>
            <person name="Abrahante J.E."/>
            <person name="Garbe J."/>
            <person name="Badalamenti J.P."/>
            <person name="Herman A."/>
            <person name="Mangelson H."/>
            <person name="Liachko I."/>
            <person name="Sullivan S."/>
            <person name="Sone E.D."/>
            <person name="Koren S."/>
            <person name="Silverstein K.A.T."/>
            <person name="Beckman K.B."/>
            <person name="Gohl D.M."/>
        </authorList>
    </citation>
    <scope>NUCLEOTIDE SEQUENCE</scope>
    <source>
        <strain evidence="2">Duluth1</strain>
        <tissue evidence="2">Whole animal</tissue>
    </source>
</reference>
<proteinExistence type="predicted"/>
<feature type="compositionally biased region" description="Basic and acidic residues" evidence="1">
    <location>
        <begin position="17"/>
        <end position="31"/>
    </location>
</feature>
<evidence type="ECO:0000256" key="1">
    <source>
        <dbReference type="SAM" id="MobiDB-lite"/>
    </source>
</evidence>
<dbReference type="AlphaFoldDB" id="A0A9D4HPA3"/>
<evidence type="ECO:0000313" key="3">
    <source>
        <dbReference type="Proteomes" id="UP000828390"/>
    </source>
</evidence>
<protein>
    <submittedName>
        <fullName evidence="2">Uncharacterized protein</fullName>
    </submittedName>
</protein>
<dbReference type="Proteomes" id="UP000828390">
    <property type="component" value="Unassembled WGS sequence"/>
</dbReference>
<feature type="compositionally biased region" description="Basic residues" evidence="1">
    <location>
        <begin position="32"/>
        <end position="48"/>
    </location>
</feature>
<gene>
    <name evidence="2" type="ORF">DPMN_051789</name>
</gene>
<keyword evidence="3" id="KW-1185">Reference proteome</keyword>
<feature type="compositionally biased region" description="Polar residues" evidence="1">
    <location>
        <begin position="1"/>
        <end position="12"/>
    </location>
</feature>
<reference evidence="2" key="2">
    <citation type="submission" date="2020-11" db="EMBL/GenBank/DDBJ databases">
        <authorList>
            <person name="McCartney M.A."/>
            <person name="Auch B."/>
            <person name="Kono T."/>
            <person name="Mallez S."/>
            <person name="Becker A."/>
            <person name="Gohl D.M."/>
            <person name="Silverstein K.A.T."/>
            <person name="Koren S."/>
            <person name="Bechman K.B."/>
            <person name="Herman A."/>
            <person name="Abrahante J.E."/>
            <person name="Garbe J."/>
        </authorList>
    </citation>
    <scope>NUCLEOTIDE SEQUENCE</scope>
    <source>
        <strain evidence="2">Duluth1</strain>
        <tissue evidence="2">Whole animal</tissue>
    </source>
</reference>
<organism evidence="2 3">
    <name type="scientific">Dreissena polymorpha</name>
    <name type="common">Zebra mussel</name>
    <name type="synonym">Mytilus polymorpha</name>
    <dbReference type="NCBI Taxonomy" id="45954"/>
    <lineage>
        <taxon>Eukaryota</taxon>
        <taxon>Metazoa</taxon>
        <taxon>Spiralia</taxon>
        <taxon>Lophotrochozoa</taxon>
        <taxon>Mollusca</taxon>
        <taxon>Bivalvia</taxon>
        <taxon>Autobranchia</taxon>
        <taxon>Heteroconchia</taxon>
        <taxon>Euheterodonta</taxon>
        <taxon>Imparidentia</taxon>
        <taxon>Neoheterodontei</taxon>
        <taxon>Myida</taxon>
        <taxon>Dreissenoidea</taxon>
        <taxon>Dreissenidae</taxon>
        <taxon>Dreissena</taxon>
    </lineage>
</organism>
<dbReference type="EMBL" id="JAIWYP010000012">
    <property type="protein sequence ID" value="KAH3725935.1"/>
    <property type="molecule type" value="Genomic_DNA"/>
</dbReference>
<sequence length="59" mass="6920">MLERTGTLSSEGTQGGEEGHMQRERGEYVGEKRHRVERRVHGREKRHMKEGTYSTESFK</sequence>
<evidence type="ECO:0000313" key="2">
    <source>
        <dbReference type="EMBL" id="KAH3725935.1"/>
    </source>
</evidence>
<accession>A0A9D4HPA3</accession>